<dbReference type="Gene3D" id="3.40.50.150">
    <property type="entry name" value="Vaccinia Virus protein VP39"/>
    <property type="match status" value="1"/>
</dbReference>
<keyword evidence="3" id="KW-1185">Reference proteome</keyword>
<keyword evidence="2 4" id="KW-0489">Methyltransferase</keyword>
<dbReference type="GeneID" id="54454937"/>
<dbReference type="CDD" id="cd02440">
    <property type="entry name" value="AdoMet_MTases"/>
    <property type="match status" value="1"/>
</dbReference>
<dbReference type="InterPro" id="IPR041698">
    <property type="entry name" value="Methyltransf_25"/>
</dbReference>
<sequence length="246" mass="27969">MPEPQNVPEEYSHVPSDSYILQRHYAASARLNLQHHLYRQAIGYLLHPSIPIQEDMKVADIACGTGIWLLDLADAFPPNAILDGFDISADQFPHESTLPPNVTFGVLDGMKEIPEELVGKYDVVRVSLIVLVVKDGEPGGWIENLMRLLKPGGYLQWTEGNMPAYIARHTTHPSDPARFPNMHAFEQFYLSMLSKQPPGIHDWVTHLGTHFEKHGLQEVEYKQFDVPKRYWPAWTDVMMLTAEEVS</sequence>
<gene>
    <name evidence="2 4" type="ORF">BDZ99DRAFT_285084</name>
</gene>
<dbReference type="GO" id="GO:0008168">
    <property type="term" value="F:methyltransferase activity"/>
    <property type="evidence" value="ECO:0007669"/>
    <property type="project" value="UniProtKB-KW"/>
</dbReference>
<feature type="domain" description="Methyltransferase" evidence="1">
    <location>
        <begin position="58"/>
        <end position="153"/>
    </location>
</feature>
<protein>
    <submittedName>
        <fullName evidence="2 4">S-adenosyl-L-methionine-dependent methyltransferase</fullName>
    </submittedName>
</protein>
<dbReference type="InterPro" id="IPR029063">
    <property type="entry name" value="SAM-dependent_MTases_sf"/>
</dbReference>
<proteinExistence type="predicted"/>
<dbReference type="Pfam" id="PF13649">
    <property type="entry name" value="Methyltransf_25"/>
    <property type="match status" value="1"/>
</dbReference>
<dbReference type="RefSeq" id="XP_033578961.1">
    <property type="nucleotide sequence ID" value="XM_033714044.1"/>
</dbReference>
<evidence type="ECO:0000313" key="2">
    <source>
        <dbReference type="EMBL" id="KAF2811997.1"/>
    </source>
</evidence>
<dbReference type="Proteomes" id="UP000504636">
    <property type="component" value="Unplaced"/>
</dbReference>
<dbReference type="SUPFAM" id="SSF53335">
    <property type="entry name" value="S-adenosyl-L-methionine-dependent methyltransferases"/>
    <property type="match status" value="1"/>
</dbReference>
<reference evidence="4" key="3">
    <citation type="submission" date="2025-04" db="UniProtKB">
        <authorList>
            <consortium name="RefSeq"/>
        </authorList>
    </citation>
    <scope>IDENTIFICATION</scope>
    <source>
        <strain evidence="4">CBS 304.34</strain>
    </source>
</reference>
<dbReference type="AlphaFoldDB" id="A0A6A6YVQ9"/>
<accession>A0A6A6YVQ9</accession>
<dbReference type="PANTHER" id="PTHR43591">
    <property type="entry name" value="METHYLTRANSFERASE"/>
    <property type="match status" value="1"/>
</dbReference>
<dbReference type="GO" id="GO:0032259">
    <property type="term" value="P:methylation"/>
    <property type="evidence" value="ECO:0007669"/>
    <property type="project" value="UniProtKB-KW"/>
</dbReference>
<dbReference type="PANTHER" id="PTHR43591:SF110">
    <property type="entry name" value="RHODANESE DOMAIN-CONTAINING PROTEIN"/>
    <property type="match status" value="1"/>
</dbReference>
<reference evidence="2 4" key="1">
    <citation type="journal article" date="2020" name="Stud. Mycol.">
        <title>101 Dothideomycetes genomes: a test case for predicting lifestyles and emergence of pathogens.</title>
        <authorList>
            <person name="Haridas S."/>
            <person name="Albert R."/>
            <person name="Binder M."/>
            <person name="Bloem J."/>
            <person name="Labutti K."/>
            <person name="Salamov A."/>
            <person name="Andreopoulos B."/>
            <person name="Baker S."/>
            <person name="Barry K."/>
            <person name="Bills G."/>
            <person name="Bluhm B."/>
            <person name="Cannon C."/>
            <person name="Castanera R."/>
            <person name="Culley D."/>
            <person name="Daum C."/>
            <person name="Ezra D."/>
            <person name="Gonzalez J."/>
            <person name="Henrissat B."/>
            <person name="Kuo A."/>
            <person name="Liang C."/>
            <person name="Lipzen A."/>
            <person name="Lutzoni F."/>
            <person name="Magnuson J."/>
            <person name="Mondo S."/>
            <person name="Nolan M."/>
            <person name="Ohm R."/>
            <person name="Pangilinan J."/>
            <person name="Park H.-J."/>
            <person name="Ramirez L."/>
            <person name="Alfaro M."/>
            <person name="Sun H."/>
            <person name="Tritt A."/>
            <person name="Yoshinaga Y."/>
            <person name="Zwiers L.-H."/>
            <person name="Turgeon B."/>
            <person name="Goodwin S."/>
            <person name="Spatafora J."/>
            <person name="Crous P."/>
            <person name="Grigoriev I."/>
        </authorList>
    </citation>
    <scope>NUCLEOTIDE SEQUENCE</scope>
    <source>
        <strain evidence="2 4">CBS 304.34</strain>
    </source>
</reference>
<evidence type="ECO:0000313" key="4">
    <source>
        <dbReference type="RefSeq" id="XP_033578961.1"/>
    </source>
</evidence>
<evidence type="ECO:0000313" key="3">
    <source>
        <dbReference type="Proteomes" id="UP000504636"/>
    </source>
</evidence>
<dbReference type="EMBL" id="MU003698">
    <property type="protein sequence ID" value="KAF2811997.1"/>
    <property type="molecule type" value="Genomic_DNA"/>
</dbReference>
<keyword evidence="2" id="KW-0808">Transferase</keyword>
<organism evidence="2">
    <name type="scientific">Mytilinidion resinicola</name>
    <dbReference type="NCBI Taxonomy" id="574789"/>
    <lineage>
        <taxon>Eukaryota</taxon>
        <taxon>Fungi</taxon>
        <taxon>Dikarya</taxon>
        <taxon>Ascomycota</taxon>
        <taxon>Pezizomycotina</taxon>
        <taxon>Dothideomycetes</taxon>
        <taxon>Pleosporomycetidae</taxon>
        <taxon>Mytilinidiales</taxon>
        <taxon>Mytilinidiaceae</taxon>
        <taxon>Mytilinidion</taxon>
    </lineage>
</organism>
<evidence type="ECO:0000259" key="1">
    <source>
        <dbReference type="Pfam" id="PF13649"/>
    </source>
</evidence>
<reference evidence="4" key="2">
    <citation type="submission" date="2020-04" db="EMBL/GenBank/DDBJ databases">
        <authorList>
            <consortium name="NCBI Genome Project"/>
        </authorList>
    </citation>
    <scope>NUCLEOTIDE SEQUENCE</scope>
    <source>
        <strain evidence="4">CBS 304.34</strain>
    </source>
</reference>
<dbReference type="OrthoDB" id="417697at2759"/>
<name>A0A6A6YVQ9_9PEZI</name>